<reference evidence="2 3" key="1">
    <citation type="submission" date="2019-12" db="EMBL/GenBank/DDBJ databases">
        <title>Genomic-based taxomic classification of the family Erythrobacteraceae.</title>
        <authorList>
            <person name="Xu L."/>
        </authorList>
    </citation>
    <scope>NUCLEOTIDE SEQUENCE [LARGE SCALE GENOMIC DNA]</scope>
    <source>
        <strain evidence="2 3">MCCC 1K02066</strain>
    </source>
</reference>
<name>A0A6I4UX92_9SPHN</name>
<sequence length="246" mass="26265">MNGRSTSVVGLATAAAVLLAAPAIAQQPEPYKRTGSRIAKPVEQLDAGGARQMLKGVARCVYHDQPDTVERYLRSSDPLAVDYASFGIAQADVIKEFDLPACMNETKAAFQLRTSMRMSGPAFRVALAEEAYLGRHTDALKLPADGPEMLTNRFFVQAASMPQAQALGAFADCVVFHAPAEADDMLRTAPGTKAESDAARALVPALSECLVAGREVRLDEKGIRDIVADGLWSRSHYGQTAAEAAE</sequence>
<dbReference type="RefSeq" id="WP_160747242.1">
    <property type="nucleotide sequence ID" value="NZ_WTYK01000007.1"/>
</dbReference>
<dbReference type="Proteomes" id="UP000469159">
    <property type="component" value="Unassembled WGS sequence"/>
</dbReference>
<gene>
    <name evidence="2" type="ORF">GRI75_12085</name>
</gene>
<keyword evidence="3" id="KW-1185">Reference proteome</keyword>
<accession>A0A6I4UX92</accession>
<feature type="chain" id="PRO_5026066055" evidence="1">
    <location>
        <begin position="26"/>
        <end position="246"/>
    </location>
</feature>
<protein>
    <submittedName>
        <fullName evidence="2">Uncharacterized protein</fullName>
    </submittedName>
</protein>
<proteinExistence type="predicted"/>
<evidence type="ECO:0000313" key="3">
    <source>
        <dbReference type="Proteomes" id="UP000469159"/>
    </source>
</evidence>
<evidence type="ECO:0000256" key="1">
    <source>
        <dbReference type="SAM" id="SignalP"/>
    </source>
</evidence>
<dbReference type="EMBL" id="WTYK01000007">
    <property type="protein sequence ID" value="MXP42379.1"/>
    <property type="molecule type" value="Genomic_DNA"/>
</dbReference>
<evidence type="ECO:0000313" key="2">
    <source>
        <dbReference type="EMBL" id="MXP42379.1"/>
    </source>
</evidence>
<keyword evidence="1" id="KW-0732">Signal</keyword>
<dbReference type="OrthoDB" id="7428252at2"/>
<comment type="caution">
    <text evidence="2">The sequence shown here is derived from an EMBL/GenBank/DDBJ whole genome shotgun (WGS) entry which is preliminary data.</text>
</comment>
<organism evidence="2 3">
    <name type="scientific">Croceibacterium soli</name>
    <dbReference type="NCBI Taxonomy" id="1739690"/>
    <lineage>
        <taxon>Bacteria</taxon>
        <taxon>Pseudomonadati</taxon>
        <taxon>Pseudomonadota</taxon>
        <taxon>Alphaproteobacteria</taxon>
        <taxon>Sphingomonadales</taxon>
        <taxon>Erythrobacteraceae</taxon>
        <taxon>Croceibacterium</taxon>
    </lineage>
</organism>
<dbReference type="AlphaFoldDB" id="A0A6I4UX92"/>
<feature type="signal peptide" evidence="1">
    <location>
        <begin position="1"/>
        <end position="25"/>
    </location>
</feature>